<organism evidence="7 8">
    <name type="scientific">Amanita thiersii Skay4041</name>
    <dbReference type="NCBI Taxonomy" id="703135"/>
    <lineage>
        <taxon>Eukaryota</taxon>
        <taxon>Fungi</taxon>
        <taxon>Dikarya</taxon>
        <taxon>Basidiomycota</taxon>
        <taxon>Agaricomycotina</taxon>
        <taxon>Agaricomycetes</taxon>
        <taxon>Agaricomycetidae</taxon>
        <taxon>Agaricales</taxon>
        <taxon>Pluteineae</taxon>
        <taxon>Amanitaceae</taxon>
        <taxon>Amanita</taxon>
    </lineage>
</organism>
<evidence type="ECO:0000259" key="6">
    <source>
        <dbReference type="PROSITE" id="PS51203"/>
    </source>
</evidence>
<evidence type="ECO:0000313" key="7">
    <source>
        <dbReference type="EMBL" id="PFH53984.1"/>
    </source>
</evidence>
<dbReference type="AlphaFoldDB" id="A0A2A9NWZ5"/>
<proteinExistence type="predicted"/>
<dbReference type="OrthoDB" id="428655at2759"/>
<dbReference type="EMBL" id="KZ301971">
    <property type="protein sequence ID" value="PFH53984.1"/>
    <property type="molecule type" value="Genomic_DNA"/>
</dbReference>
<evidence type="ECO:0000256" key="2">
    <source>
        <dbReference type="ARBA" id="ARBA00004496"/>
    </source>
</evidence>
<dbReference type="InterPro" id="IPR037895">
    <property type="entry name" value="NUDCD1"/>
</dbReference>
<dbReference type="STRING" id="703135.A0A2A9NWZ5"/>
<evidence type="ECO:0000313" key="8">
    <source>
        <dbReference type="Proteomes" id="UP000242287"/>
    </source>
</evidence>
<dbReference type="SUPFAM" id="SSF49764">
    <property type="entry name" value="HSP20-like chaperones"/>
    <property type="match status" value="1"/>
</dbReference>
<dbReference type="PROSITE" id="PS51203">
    <property type="entry name" value="CS"/>
    <property type="match status" value="1"/>
</dbReference>
<dbReference type="PANTHER" id="PTHR21664">
    <property type="entry name" value="CHRONIC MYELOGENOUS LEUKEMIA TUMOR ANTIGEN 66"/>
    <property type="match status" value="1"/>
</dbReference>
<dbReference type="InterPro" id="IPR008978">
    <property type="entry name" value="HSP20-like_chaperone"/>
</dbReference>
<evidence type="ECO:0000256" key="1">
    <source>
        <dbReference type="ARBA" id="ARBA00004123"/>
    </source>
</evidence>
<sequence length="624" mass="69081">MEALPVRRSLINSKFEGYKLQVLPQDDAVARCSLLYKPTQVATSGRVPLTFHEVQSRISHNHLTISNLSGQAVYLDDQHRVILVNLSDGPAFRVLYELPRHIQTAPSLAHKEYPSAAFFGSDIVFVADGHSFLYVLRIEDDRAALLGSFTTTPGSLEVPFRLHSVHQIAQESVVIILSSRYYDPNLPESQWSKSNTVKFDVWGIRVDLSSLQPNGALPLPVIWQRRGQDVPIYTYYSPVLESFLLIGGSTYRILTSPASPSYEPTSDEYALVPRADENLYAESQESTKPQPYSWTQTPDSVIVAFPLPSNTSKFNIKVLFSSKMLTLQVDTDAVVHPAVPIPHYSAKLLWDGILPSTSFWTWDREAEHSFGLLTLHLDKLNEGTRWVQVFSSAGTASSNTIEDIEVPETLDPSELWHIREALEKYTAALQSGGLSGLELGTGIPSLAEGEMDEEVDSSVGRHAYQTWLTVDGRVPDWWSNAREIPFQLLSTPLPCLVDNTLTLVIKSHVDGAVFSLVDMVSSPKWEHTSTFSALAFVLASKRDTRFTHHYNKAVLAFEGGAKDRGGNLYIYHAAPLTEKWAKQAVLKVDDGRGGSLLGVGAWGSPQGLVFVCLTEGELVMIKGS</sequence>
<keyword evidence="5" id="KW-0539">Nucleus</keyword>
<dbReference type="GO" id="GO:0005737">
    <property type="term" value="C:cytoplasm"/>
    <property type="evidence" value="ECO:0007669"/>
    <property type="project" value="UniProtKB-SubCell"/>
</dbReference>
<keyword evidence="8" id="KW-1185">Reference proteome</keyword>
<dbReference type="Proteomes" id="UP000242287">
    <property type="component" value="Unassembled WGS sequence"/>
</dbReference>
<reference evidence="7 8" key="1">
    <citation type="submission" date="2014-02" db="EMBL/GenBank/DDBJ databases">
        <title>Transposable element dynamics among asymbiotic and ectomycorrhizal Amanita fungi.</title>
        <authorList>
            <consortium name="DOE Joint Genome Institute"/>
            <person name="Hess J."/>
            <person name="Skrede I."/>
            <person name="Wolfe B."/>
            <person name="LaButti K."/>
            <person name="Ohm R.A."/>
            <person name="Grigoriev I.V."/>
            <person name="Pringle A."/>
        </authorList>
    </citation>
    <scope>NUCLEOTIDE SEQUENCE [LARGE SCALE GENOMIC DNA]</scope>
    <source>
        <strain evidence="7 8">SKay4041</strain>
    </source>
</reference>
<name>A0A2A9NWZ5_9AGAR</name>
<gene>
    <name evidence="7" type="ORF">AMATHDRAFT_136525</name>
</gene>
<dbReference type="GO" id="GO:0005634">
    <property type="term" value="C:nucleus"/>
    <property type="evidence" value="ECO:0007669"/>
    <property type="project" value="UniProtKB-SubCell"/>
</dbReference>
<accession>A0A2A9NWZ5</accession>
<evidence type="ECO:0000256" key="3">
    <source>
        <dbReference type="ARBA" id="ARBA00018915"/>
    </source>
</evidence>
<feature type="domain" description="CS" evidence="6">
    <location>
        <begin position="287"/>
        <end position="390"/>
    </location>
</feature>
<protein>
    <recommendedName>
        <fullName evidence="3">NudC domain-containing protein 1</fullName>
    </recommendedName>
</protein>
<keyword evidence="4" id="KW-0963">Cytoplasm</keyword>
<dbReference type="CDD" id="cd06467">
    <property type="entry name" value="p23_NUDC_like"/>
    <property type="match status" value="1"/>
</dbReference>
<dbReference type="InterPro" id="IPR007052">
    <property type="entry name" value="CS_dom"/>
</dbReference>
<dbReference type="Gene3D" id="2.60.40.790">
    <property type="match status" value="1"/>
</dbReference>
<evidence type="ECO:0000256" key="4">
    <source>
        <dbReference type="ARBA" id="ARBA00022490"/>
    </source>
</evidence>
<dbReference type="Pfam" id="PF04969">
    <property type="entry name" value="CS"/>
    <property type="match status" value="1"/>
</dbReference>
<comment type="subcellular location">
    <subcellularLocation>
        <location evidence="2">Cytoplasm</location>
    </subcellularLocation>
    <subcellularLocation>
        <location evidence="1">Nucleus</location>
    </subcellularLocation>
</comment>
<dbReference type="PANTHER" id="PTHR21664:SF1">
    <property type="entry name" value="NUDC DOMAIN-CONTAINING PROTEIN 1"/>
    <property type="match status" value="1"/>
</dbReference>
<evidence type="ECO:0000256" key="5">
    <source>
        <dbReference type="ARBA" id="ARBA00023242"/>
    </source>
</evidence>